<sequence>MCASPLTAYKAFLYCMGGAVCCYLAWPNQDEGDAVLRNNRK</sequence>
<dbReference type="EMBL" id="MT675124">
    <property type="protein sequence ID" value="QMV29971.1"/>
    <property type="molecule type" value="Genomic_DNA"/>
</dbReference>
<dbReference type="KEGG" id="vg:62682491"/>
<evidence type="ECO:0000313" key="1">
    <source>
        <dbReference type="EMBL" id="QMV29971.1"/>
    </source>
</evidence>
<dbReference type="Proteomes" id="UP000515430">
    <property type="component" value="Segment"/>
</dbReference>
<evidence type="ECO:0000313" key="2">
    <source>
        <dbReference type="Proteomes" id="UP000515430"/>
    </source>
</evidence>
<dbReference type="RefSeq" id="YP_009999857.1">
    <property type="nucleotide sequence ID" value="NC_053009.1"/>
</dbReference>
<dbReference type="GeneID" id="62682491"/>
<accession>A0A7G5B0Z8</accession>
<protein>
    <submittedName>
        <fullName evidence="1">Uncharacterized protein</fullName>
    </submittedName>
</protein>
<reference evidence="2" key="1">
    <citation type="submission" date="2020-06" db="EMBL/GenBank/DDBJ databases">
        <title>Complete genome sequences of Providencia rettgeri bacteriophages PibeRecoleta, Stilesk and PatoteraRojo.</title>
        <authorList>
            <person name="Batinovic S."/>
            <person name="Chan H.T."/>
            <person name="Stiles J."/>
            <person name="Petrovski S."/>
        </authorList>
    </citation>
    <scope>NUCLEOTIDE SEQUENCE [LARGE SCALE GENOMIC DNA]</scope>
</reference>
<name>A0A7G5B0Z8_9CAUD</name>
<keyword evidence="2" id="KW-1185">Reference proteome</keyword>
<proteinExistence type="predicted"/>
<organism evidence="1 2">
    <name type="scientific">Providencia phage vB_PreS-PibeRecoleta</name>
    <dbReference type="NCBI Taxonomy" id="2761109"/>
    <lineage>
        <taxon>Viruses</taxon>
        <taxon>Duplodnaviria</taxon>
        <taxon>Heunggongvirae</taxon>
        <taxon>Uroviricota</taxon>
        <taxon>Caudoviricetes</taxon>
        <taxon>Casjensviridae</taxon>
        <taxon>Redjacvirus</taxon>
        <taxon>Redjacvirus piberecoleta</taxon>
    </lineage>
</organism>